<evidence type="ECO:0000313" key="17">
    <source>
        <dbReference type="RefSeq" id="XP_034234468.1"/>
    </source>
</evidence>
<dbReference type="PIRSF" id="PIRSF000941">
    <property type="entry name" value="DUSP12"/>
    <property type="match status" value="1"/>
</dbReference>
<dbReference type="GO" id="GO:0008138">
    <property type="term" value="F:protein tyrosine/serine/threonine phosphatase activity"/>
    <property type="evidence" value="ECO:0007669"/>
    <property type="project" value="InterPro"/>
</dbReference>
<feature type="domain" description="Tyrosine specific protein phosphatases" evidence="13">
    <location>
        <begin position="82"/>
        <end position="142"/>
    </location>
</feature>
<comment type="catalytic activity">
    <reaction evidence="10">
        <text>O-phospho-L-tyrosyl-[protein] + H2O = L-tyrosyl-[protein] + phosphate</text>
        <dbReference type="Rhea" id="RHEA:10684"/>
        <dbReference type="Rhea" id="RHEA-COMP:10136"/>
        <dbReference type="Rhea" id="RHEA-COMP:20101"/>
        <dbReference type="ChEBI" id="CHEBI:15377"/>
        <dbReference type="ChEBI" id="CHEBI:43474"/>
        <dbReference type="ChEBI" id="CHEBI:46858"/>
        <dbReference type="ChEBI" id="CHEBI:61978"/>
        <dbReference type="EC" id="3.1.3.48"/>
    </reaction>
</comment>
<dbReference type="InterPro" id="IPR020422">
    <property type="entry name" value="TYR_PHOSPHATASE_DUAL_dom"/>
</dbReference>
<evidence type="ECO:0000256" key="6">
    <source>
        <dbReference type="ARBA" id="ARBA00022912"/>
    </source>
</evidence>
<keyword evidence="6" id="KW-0904">Protein phosphatase</keyword>
<dbReference type="InterPro" id="IPR000387">
    <property type="entry name" value="Tyr_Pase_dom"/>
</dbReference>
<sequence>MSKLKDTGVLLREDFDAGPTNLDEIEPGLWLGNLTAATDKETLQAHGISHILTVDSCSLPNNITEQPGMVTKFIKVTDTSQEDLLSILDSAVSFIISSLENGVLLVHCYFGVSRSAAVVIAYLMQKYKISFESAFEKAKEKRRFVGPNSGFQSQLKLYHTMGWKIDPTNPQYKLFRLHCAAYHVSKARILPTAFLDLVQPDPALIRAQPEPLVYRCRKCRRIVASASNMLPHIPKESPKWTDPRLTELMQCAGKGGIKTPQPPDTAGDNSVSVPPACQETYFVEPLGWMTEVTHQQQGKLNCPKCVTKLGSFSWIMGCQCPCGAKVSPAFYLVPSKVEWSNFVQNVQVTV</sequence>
<dbReference type="Pfam" id="PF00782">
    <property type="entry name" value="DSPc"/>
    <property type="match status" value="1"/>
</dbReference>
<keyword evidence="5" id="KW-0378">Hydrolase</keyword>
<comment type="catalytic activity">
    <reaction evidence="9">
        <text>O-phospho-L-threonyl-[protein] + H2O = L-threonyl-[protein] + phosphate</text>
        <dbReference type="Rhea" id="RHEA:47004"/>
        <dbReference type="Rhea" id="RHEA-COMP:11060"/>
        <dbReference type="Rhea" id="RHEA-COMP:11605"/>
        <dbReference type="ChEBI" id="CHEBI:15377"/>
        <dbReference type="ChEBI" id="CHEBI:30013"/>
        <dbReference type="ChEBI" id="CHEBI:43474"/>
        <dbReference type="ChEBI" id="CHEBI:61977"/>
        <dbReference type="EC" id="3.1.3.16"/>
    </reaction>
</comment>
<dbReference type="Proteomes" id="UP000515158">
    <property type="component" value="Unplaced"/>
</dbReference>
<evidence type="ECO:0000256" key="11">
    <source>
        <dbReference type="PIRSR" id="PIRSR000941-50"/>
    </source>
</evidence>
<dbReference type="PANTHER" id="PTHR45848:SF4">
    <property type="entry name" value="DUAL SPECIFICITY PROTEIN PHOSPHATASE 12"/>
    <property type="match status" value="1"/>
</dbReference>
<reference evidence="15 16" key="1">
    <citation type="submission" date="2025-04" db="UniProtKB">
        <authorList>
            <consortium name="RefSeq"/>
        </authorList>
    </citation>
    <scope>IDENTIFICATION</scope>
    <source>
        <tissue evidence="15 16">Total insect</tissue>
    </source>
</reference>
<proteinExistence type="inferred from homology"/>
<dbReference type="Gene3D" id="3.90.190.10">
    <property type="entry name" value="Protein tyrosine phosphatase superfamily"/>
    <property type="match status" value="1"/>
</dbReference>
<name>A0A6P8YKI0_THRPL</name>
<evidence type="ECO:0000256" key="3">
    <source>
        <dbReference type="ARBA" id="ARBA00008601"/>
    </source>
</evidence>
<dbReference type="InterPro" id="IPR016130">
    <property type="entry name" value="Tyr_Pase_AS"/>
</dbReference>
<gene>
    <name evidence="15 16 17" type="primary">LOC117641341</name>
</gene>
<organism evidence="16">
    <name type="scientific">Thrips palmi</name>
    <name type="common">Melon thrips</name>
    <dbReference type="NCBI Taxonomy" id="161013"/>
    <lineage>
        <taxon>Eukaryota</taxon>
        <taxon>Metazoa</taxon>
        <taxon>Ecdysozoa</taxon>
        <taxon>Arthropoda</taxon>
        <taxon>Hexapoda</taxon>
        <taxon>Insecta</taxon>
        <taxon>Pterygota</taxon>
        <taxon>Neoptera</taxon>
        <taxon>Paraneoptera</taxon>
        <taxon>Thysanoptera</taxon>
        <taxon>Terebrantia</taxon>
        <taxon>Thripoidea</taxon>
        <taxon>Thripidae</taxon>
        <taxon>Thrips</taxon>
    </lineage>
</organism>
<dbReference type="GeneID" id="117641341"/>
<evidence type="ECO:0000256" key="7">
    <source>
        <dbReference type="ARBA" id="ARBA00023242"/>
    </source>
</evidence>
<feature type="domain" description="Tyrosine-protein phosphatase" evidence="12">
    <location>
        <begin position="18"/>
        <end position="164"/>
    </location>
</feature>
<evidence type="ECO:0000256" key="9">
    <source>
        <dbReference type="ARBA" id="ARBA00048336"/>
    </source>
</evidence>
<dbReference type="AlphaFoldDB" id="A0A6P8YKI0"/>
<evidence type="ECO:0000259" key="12">
    <source>
        <dbReference type="PROSITE" id="PS50054"/>
    </source>
</evidence>
<dbReference type="KEGG" id="tpal:117641341"/>
<evidence type="ECO:0000259" key="13">
    <source>
        <dbReference type="PROSITE" id="PS50056"/>
    </source>
</evidence>
<dbReference type="GO" id="GO:0005737">
    <property type="term" value="C:cytoplasm"/>
    <property type="evidence" value="ECO:0007669"/>
    <property type="project" value="UniProtKB-SubCell"/>
</dbReference>
<evidence type="ECO:0000256" key="4">
    <source>
        <dbReference type="ARBA" id="ARBA00022490"/>
    </source>
</evidence>
<dbReference type="SMART" id="SM00195">
    <property type="entry name" value="DSPc"/>
    <property type="match status" value="1"/>
</dbReference>
<evidence type="ECO:0000256" key="10">
    <source>
        <dbReference type="ARBA" id="ARBA00051722"/>
    </source>
</evidence>
<comment type="subcellular location">
    <subcellularLocation>
        <location evidence="2">Cytoplasm</location>
    </subcellularLocation>
    <subcellularLocation>
        <location evidence="1">Nucleus</location>
    </subcellularLocation>
</comment>
<dbReference type="CDD" id="cd14498">
    <property type="entry name" value="DSP"/>
    <property type="match status" value="1"/>
</dbReference>
<dbReference type="GO" id="GO:0004725">
    <property type="term" value="F:protein tyrosine phosphatase activity"/>
    <property type="evidence" value="ECO:0007669"/>
    <property type="project" value="UniProtKB-EC"/>
</dbReference>
<evidence type="ECO:0000256" key="1">
    <source>
        <dbReference type="ARBA" id="ARBA00004123"/>
    </source>
</evidence>
<evidence type="ECO:0000313" key="15">
    <source>
        <dbReference type="RefSeq" id="XP_034234466.1"/>
    </source>
</evidence>
<dbReference type="InterPro" id="IPR016278">
    <property type="entry name" value="DUSP12"/>
</dbReference>
<dbReference type="GO" id="GO:0004722">
    <property type="term" value="F:protein serine/threonine phosphatase activity"/>
    <property type="evidence" value="ECO:0007669"/>
    <property type="project" value="UniProtKB-EC"/>
</dbReference>
<dbReference type="RefSeq" id="XP_034234468.1">
    <property type="nucleotide sequence ID" value="XM_034378577.1"/>
</dbReference>
<dbReference type="PROSITE" id="PS00383">
    <property type="entry name" value="TYR_PHOSPHATASE_1"/>
    <property type="match status" value="1"/>
</dbReference>
<dbReference type="PANTHER" id="PTHR45848">
    <property type="entry name" value="DUAL SPECIFICITY PROTEIN PHOSPHATASE 12 FAMILY MEMBER"/>
    <property type="match status" value="1"/>
</dbReference>
<dbReference type="SUPFAM" id="SSF52799">
    <property type="entry name" value="(Phosphotyrosine protein) phosphatases II"/>
    <property type="match status" value="1"/>
</dbReference>
<comment type="catalytic activity">
    <reaction evidence="8">
        <text>O-phospho-L-seryl-[protein] + H2O = L-seryl-[protein] + phosphate</text>
        <dbReference type="Rhea" id="RHEA:20629"/>
        <dbReference type="Rhea" id="RHEA-COMP:9863"/>
        <dbReference type="Rhea" id="RHEA-COMP:11604"/>
        <dbReference type="ChEBI" id="CHEBI:15377"/>
        <dbReference type="ChEBI" id="CHEBI:29999"/>
        <dbReference type="ChEBI" id="CHEBI:43474"/>
        <dbReference type="ChEBI" id="CHEBI:83421"/>
        <dbReference type="EC" id="3.1.3.16"/>
    </reaction>
</comment>
<accession>A0A6P8YKI0</accession>
<dbReference type="OrthoDB" id="2017893at2759"/>
<comment type="similarity">
    <text evidence="3">Belongs to the protein-tyrosine phosphatase family. Non-receptor class dual specificity subfamily.</text>
</comment>
<dbReference type="PROSITE" id="PS50056">
    <property type="entry name" value="TYR_PHOSPHATASE_2"/>
    <property type="match status" value="1"/>
</dbReference>
<dbReference type="RefSeq" id="XP_034234466.1">
    <property type="nucleotide sequence ID" value="XM_034378575.1"/>
</dbReference>
<dbReference type="InterPro" id="IPR029021">
    <property type="entry name" value="Prot-tyrosine_phosphatase-like"/>
</dbReference>
<evidence type="ECO:0000313" key="14">
    <source>
        <dbReference type="Proteomes" id="UP000515158"/>
    </source>
</evidence>
<evidence type="ECO:0000256" key="2">
    <source>
        <dbReference type="ARBA" id="ARBA00004496"/>
    </source>
</evidence>
<dbReference type="RefSeq" id="XP_034234467.1">
    <property type="nucleotide sequence ID" value="XM_034378576.1"/>
</dbReference>
<evidence type="ECO:0000313" key="16">
    <source>
        <dbReference type="RefSeq" id="XP_034234467.1"/>
    </source>
</evidence>
<keyword evidence="7" id="KW-0539">Nucleus</keyword>
<dbReference type="PROSITE" id="PS50054">
    <property type="entry name" value="TYR_PHOSPHATASE_DUAL"/>
    <property type="match status" value="1"/>
</dbReference>
<evidence type="ECO:0000256" key="5">
    <source>
        <dbReference type="ARBA" id="ARBA00022801"/>
    </source>
</evidence>
<keyword evidence="14" id="KW-1185">Reference proteome</keyword>
<feature type="active site" description="Phosphocysteine intermediate" evidence="11">
    <location>
        <position position="108"/>
    </location>
</feature>
<dbReference type="InterPro" id="IPR000340">
    <property type="entry name" value="Dual-sp_phosphatase_cat-dom"/>
</dbReference>
<protein>
    <submittedName>
        <fullName evidence="15 16">Dual specificity protein phosphatase MPK-4-like</fullName>
    </submittedName>
</protein>
<dbReference type="FunFam" id="3.90.190.10:FF:000056">
    <property type="entry name" value="Dual specificity phosphatase 12"/>
    <property type="match status" value="1"/>
</dbReference>
<dbReference type="GO" id="GO:0005634">
    <property type="term" value="C:nucleus"/>
    <property type="evidence" value="ECO:0007669"/>
    <property type="project" value="UniProtKB-SubCell"/>
</dbReference>
<keyword evidence="4" id="KW-0963">Cytoplasm</keyword>
<evidence type="ECO:0000256" key="8">
    <source>
        <dbReference type="ARBA" id="ARBA00047761"/>
    </source>
</evidence>